<evidence type="ECO:0000313" key="2">
    <source>
        <dbReference type="EMBL" id="GAA96722.1"/>
    </source>
</evidence>
<sequence>MDLPPYCIIHDGSSPLHSLPPRSNSQHLTPQHPTLRTTELDQEHHTANRHPHHQPYI</sequence>
<keyword evidence="3" id="KW-1185">Reference proteome</keyword>
<organism evidence="2 3">
    <name type="scientific">Mixia osmundae (strain CBS 9802 / IAM 14324 / JCM 22182 / KY 12970)</name>
    <dbReference type="NCBI Taxonomy" id="764103"/>
    <lineage>
        <taxon>Eukaryota</taxon>
        <taxon>Fungi</taxon>
        <taxon>Dikarya</taxon>
        <taxon>Basidiomycota</taxon>
        <taxon>Pucciniomycotina</taxon>
        <taxon>Mixiomycetes</taxon>
        <taxon>Mixiales</taxon>
        <taxon>Mixiaceae</taxon>
        <taxon>Mixia</taxon>
    </lineage>
</organism>
<gene>
    <name evidence="2" type="primary">Mo03393</name>
    <name evidence="2" type="ORF">E5Q_03393</name>
</gene>
<reference evidence="2 3" key="2">
    <citation type="journal article" date="2012" name="Open Biol.">
        <title>Characteristics of nucleosomes and linker DNA regions on the genome of the basidiomycete Mixia osmundae revealed by mono- and dinucleosome mapping.</title>
        <authorList>
            <person name="Nishida H."/>
            <person name="Kondo S."/>
            <person name="Matsumoto T."/>
            <person name="Suzuki Y."/>
            <person name="Yoshikawa H."/>
            <person name="Taylor T.D."/>
            <person name="Sugiyama J."/>
        </authorList>
    </citation>
    <scope>NUCLEOTIDE SEQUENCE [LARGE SCALE GENOMIC DNA]</scope>
    <source>
        <strain evidence="3">CBS 9802 / IAM 14324 / JCM 22182 / KY 12970</strain>
    </source>
</reference>
<feature type="region of interest" description="Disordered" evidence="1">
    <location>
        <begin position="12"/>
        <end position="57"/>
    </location>
</feature>
<evidence type="ECO:0000313" key="3">
    <source>
        <dbReference type="Proteomes" id="UP000009131"/>
    </source>
</evidence>
<protein>
    <submittedName>
        <fullName evidence="2">Uncharacterized protein</fullName>
    </submittedName>
</protein>
<proteinExistence type="predicted"/>
<dbReference type="EMBL" id="BABT02000106">
    <property type="protein sequence ID" value="GAA96722.1"/>
    <property type="molecule type" value="Genomic_DNA"/>
</dbReference>
<dbReference type="RefSeq" id="XP_014565240.1">
    <property type="nucleotide sequence ID" value="XM_014709754.1"/>
</dbReference>
<name>G7E1L2_MIXOS</name>
<accession>G7E1L2</accession>
<comment type="caution">
    <text evidence="2">The sequence shown here is derived from an EMBL/GenBank/DDBJ whole genome shotgun (WGS) entry which is preliminary data.</text>
</comment>
<feature type="compositionally biased region" description="Basic residues" evidence="1">
    <location>
        <begin position="47"/>
        <end position="57"/>
    </location>
</feature>
<dbReference type="HOGENOM" id="CLU_2996961_0_0_1"/>
<dbReference type="InParanoid" id="G7E1L2"/>
<evidence type="ECO:0000256" key="1">
    <source>
        <dbReference type="SAM" id="MobiDB-lite"/>
    </source>
</evidence>
<reference evidence="2 3" key="1">
    <citation type="journal article" date="2011" name="J. Gen. Appl. Microbiol.">
        <title>Draft genome sequencing of the enigmatic basidiomycete Mixia osmundae.</title>
        <authorList>
            <person name="Nishida H."/>
            <person name="Nagatsuka Y."/>
            <person name="Sugiyama J."/>
        </authorList>
    </citation>
    <scope>NUCLEOTIDE SEQUENCE [LARGE SCALE GENOMIC DNA]</scope>
    <source>
        <strain evidence="3">CBS 9802 / IAM 14324 / JCM 22182 / KY 12970</strain>
    </source>
</reference>
<feature type="compositionally biased region" description="Polar residues" evidence="1">
    <location>
        <begin position="21"/>
        <end position="37"/>
    </location>
</feature>
<dbReference type="Proteomes" id="UP000009131">
    <property type="component" value="Unassembled WGS sequence"/>
</dbReference>
<dbReference type="AlphaFoldDB" id="G7E1L2"/>